<evidence type="ECO:0000313" key="9">
    <source>
        <dbReference type="Proteomes" id="UP000002852"/>
    </source>
</evidence>
<dbReference type="InParanoid" id="A0A3B5QSR9"/>
<keyword evidence="6" id="KW-0732">Signal</keyword>
<dbReference type="Pfam" id="PF13908">
    <property type="entry name" value="Shisa_N"/>
    <property type="match status" value="1"/>
</dbReference>
<feature type="signal peptide" evidence="6">
    <location>
        <begin position="1"/>
        <end position="25"/>
    </location>
</feature>
<evidence type="ECO:0000256" key="3">
    <source>
        <dbReference type="ARBA" id="ARBA00022989"/>
    </source>
</evidence>
<proteinExistence type="predicted"/>
<dbReference type="GO" id="GO:0032281">
    <property type="term" value="C:AMPA glutamate receptor complex"/>
    <property type="evidence" value="ECO:0007669"/>
    <property type="project" value="TreeGrafter"/>
</dbReference>
<keyword evidence="4" id="KW-0472">Membrane</keyword>
<evidence type="ECO:0000256" key="2">
    <source>
        <dbReference type="ARBA" id="ARBA00022692"/>
    </source>
</evidence>
<comment type="subcellular location">
    <subcellularLocation>
        <location evidence="1">Membrane</location>
    </subcellularLocation>
</comment>
<accession>A0A3B5QSR9</accession>
<dbReference type="InterPro" id="IPR026910">
    <property type="entry name" value="Shisa"/>
</dbReference>
<dbReference type="GeneID" id="102221106"/>
<dbReference type="GeneTree" id="ENSGT00940000162254"/>
<dbReference type="KEGG" id="xma:102221106"/>
<dbReference type="RefSeq" id="XP_023187061.1">
    <property type="nucleotide sequence ID" value="XM_023331293.1"/>
</dbReference>
<reference evidence="9" key="1">
    <citation type="submission" date="2012-01" db="EMBL/GenBank/DDBJ databases">
        <authorList>
            <person name="Walter R."/>
            <person name="Schartl M."/>
            <person name="Warren W."/>
        </authorList>
    </citation>
    <scope>NUCLEOTIDE SEQUENCE [LARGE SCALE GENOMIC DNA]</scope>
    <source>
        <strain evidence="9">JP 163 A</strain>
    </source>
</reference>
<feature type="region of interest" description="Disordered" evidence="5">
    <location>
        <begin position="671"/>
        <end position="703"/>
    </location>
</feature>
<feature type="compositionally biased region" description="Polar residues" evidence="5">
    <location>
        <begin position="692"/>
        <end position="703"/>
    </location>
</feature>
<keyword evidence="9" id="KW-1185">Reference proteome</keyword>
<evidence type="ECO:0000256" key="4">
    <source>
        <dbReference type="ARBA" id="ARBA00023136"/>
    </source>
</evidence>
<feature type="compositionally biased region" description="Pro residues" evidence="5">
    <location>
        <begin position="442"/>
        <end position="467"/>
    </location>
</feature>
<dbReference type="PANTHER" id="PTHR31774">
    <property type="entry name" value="PROTEIN SHISA-9-RELATED"/>
    <property type="match status" value="1"/>
</dbReference>
<dbReference type="GO" id="GO:0032591">
    <property type="term" value="C:dendritic spine membrane"/>
    <property type="evidence" value="ECO:0007669"/>
    <property type="project" value="TreeGrafter"/>
</dbReference>
<feature type="region of interest" description="Disordered" evidence="5">
    <location>
        <begin position="68"/>
        <end position="92"/>
    </location>
</feature>
<dbReference type="Proteomes" id="UP000002852">
    <property type="component" value="Unassembled WGS sequence"/>
</dbReference>
<feature type="chain" id="PRO_5017325072" evidence="6">
    <location>
        <begin position="26"/>
        <end position="703"/>
    </location>
</feature>
<name>A0A3B5QSR9_XIPMA</name>
<keyword evidence="3" id="KW-1133">Transmembrane helix</keyword>
<evidence type="ECO:0000256" key="5">
    <source>
        <dbReference type="SAM" id="MobiDB-lite"/>
    </source>
</evidence>
<feature type="domain" description="Shisa N-terminal" evidence="7">
    <location>
        <begin position="129"/>
        <end position="179"/>
    </location>
</feature>
<dbReference type="Ensembl" id="ENSXMAT00000033580.1">
    <property type="protein sequence ID" value="ENSXMAP00000034248.1"/>
    <property type="gene ID" value="ENSXMAG00000021975.1"/>
</dbReference>
<feature type="region of interest" description="Disordered" evidence="5">
    <location>
        <begin position="24"/>
        <end position="54"/>
    </location>
</feature>
<evidence type="ECO:0000259" key="7">
    <source>
        <dbReference type="Pfam" id="PF13908"/>
    </source>
</evidence>
<feature type="region of interest" description="Disordered" evidence="5">
    <location>
        <begin position="442"/>
        <end position="470"/>
    </location>
</feature>
<dbReference type="OMA" id="QDNCKNY"/>
<dbReference type="GO" id="GO:0048172">
    <property type="term" value="P:regulation of short-term neuronal synaptic plasticity"/>
    <property type="evidence" value="ECO:0007669"/>
    <property type="project" value="TreeGrafter"/>
</dbReference>
<reference evidence="9" key="2">
    <citation type="journal article" date="2013" name="Nat. Genet.">
        <title>The genome of the platyfish, Xiphophorus maculatus, provides insights into evolutionary adaptation and several complex traits.</title>
        <authorList>
            <person name="Schartl M."/>
            <person name="Walter R.B."/>
            <person name="Shen Y."/>
            <person name="Garcia T."/>
            <person name="Catchen J."/>
            <person name="Amores A."/>
            <person name="Braasch I."/>
            <person name="Chalopin D."/>
            <person name="Volff J.N."/>
            <person name="Lesch K.P."/>
            <person name="Bisazza A."/>
            <person name="Minx P."/>
            <person name="Hillier L."/>
            <person name="Wilson R.K."/>
            <person name="Fuerstenberg S."/>
            <person name="Boore J."/>
            <person name="Searle S."/>
            <person name="Postlethwait J.H."/>
            <person name="Warren W.C."/>
        </authorList>
    </citation>
    <scope>NUCLEOTIDE SEQUENCE [LARGE SCALE GENOMIC DNA]</scope>
    <source>
        <strain evidence="9">JP 163 A</strain>
    </source>
</reference>
<evidence type="ECO:0000256" key="6">
    <source>
        <dbReference type="SAM" id="SignalP"/>
    </source>
</evidence>
<dbReference type="GO" id="GO:0014069">
    <property type="term" value="C:postsynaptic density"/>
    <property type="evidence" value="ECO:0007669"/>
    <property type="project" value="TreeGrafter"/>
</dbReference>
<feature type="compositionally biased region" description="Gly residues" evidence="5">
    <location>
        <begin position="671"/>
        <end position="691"/>
    </location>
</feature>
<reference evidence="8" key="4">
    <citation type="submission" date="2025-09" db="UniProtKB">
        <authorList>
            <consortium name="Ensembl"/>
        </authorList>
    </citation>
    <scope>IDENTIFICATION</scope>
    <source>
        <strain evidence="8">JP 163 A</strain>
    </source>
</reference>
<dbReference type="AlphaFoldDB" id="A0A3B5QSR9"/>
<dbReference type="PANTHER" id="PTHR31774:SF15">
    <property type="entry name" value="PROTEIN SHISA-7-LIKE"/>
    <property type="match status" value="1"/>
</dbReference>
<evidence type="ECO:0000256" key="1">
    <source>
        <dbReference type="ARBA" id="ARBA00004370"/>
    </source>
</evidence>
<dbReference type="RefSeq" id="XP_005798929.1">
    <property type="nucleotide sequence ID" value="XM_005798872.2"/>
</dbReference>
<keyword evidence="2" id="KW-0812">Transmembrane</keyword>
<feature type="region of interest" description="Disordered" evidence="5">
    <location>
        <begin position="606"/>
        <end position="630"/>
    </location>
</feature>
<dbReference type="STRING" id="8083.ENSXMAP00000034248"/>
<organism evidence="8 9">
    <name type="scientific">Xiphophorus maculatus</name>
    <name type="common">Southern platyfish</name>
    <name type="synonym">Platypoecilus maculatus</name>
    <dbReference type="NCBI Taxonomy" id="8083"/>
    <lineage>
        <taxon>Eukaryota</taxon>
        <taxon>Metazoa</taxon>
        <taxon>Chordata</taxon>
        <taxon>Craniata</taxon>
        <taxon>Vertebrata</taxon>
        <taxon>Euteleostomi</taxon>
        <taxon>Actinopterygii</taxon>
        <taxon>Neopterygii</taxon>
        <taxon>Teleostei</taxon>
        <taxon>Neoteleostei</taxon>
        <taxon>Acanthomorphata</taxon>
        <taxon>Ovalentaria</taxon>
        <taxon>Atherinomorphae</taxon>
        <taxon>Cyprinodontiformes</taxon>
        <taxon>Poeciliidae</taxon>
        <taxon>Poeciliinae</taxon>
        <taxon>Xiphophorus</taxon>
    </lineage>
</organism>
<dbReference type="GO" id="GO:0045211">
    <property type="term" value="C:postsynaptic membrane"/>
    <property type="evidence" value="ECO:0007669"/>
    <property type="project" value="TreeGrafter"/>
</dbReference>
<evidence type="ECO:0000313" key="8">
    <source>
        <dbReference type="Ensembl" id="ENSXMAP00000034248.1"/>
    </source>
</evidence>
<protein>
    <submittedName>
        <fullName evidence="8">Protein shisa-7-like</fullName>
    </submittedName>
</protein>
<sequence>MTPTTYLRVLAVSLLSLFAAPLTRAVEPSSSPPPQHVDRSRRPFTEQPDADSSSSLLLLALQANARPAALRSKPKAPEEPPDTSESVLEPLPKPLAQVTFPKNATSSEGLGDHFGAAHIPPRIMDGWTDVCWGYYDVMGHFDNSFNCSKDSYIYCCGTCHYRFCCPDQSRKLVQDLCTNYNSPDWAKPQTEAMMIPEEVGPDPDYDPLKQQSHNTGFVIGGVVVFMVAVAVGIKVCFNKVQQEANQRDLNMPRALVDMLRHQSSPVQQDERNNSVALTVADGQGTLGRAPKNLYAPGVPSKDNRLGNLQHNFIHPSGSSPKHTATIERTPRMNNAQLAAGGTLLPSKHNNTKSQPSFHHSLHNLAQLPPSYESATKPELNRYSSLKRLEKGLDEYSSGYCTTKRRPHTAQPALQSSQHHLHWGGDYTLSGRGTLPRHAIRPWIPPPPSGMPASPTPNPYPLDPPEPQYNPNYDTLSKPPRKVKSSDQLLNMGDVPGNTGTLSRMSKNQQHQYHKAMAASNKNTNMQTLTRKTKDRQEIQERQERMLMSPDHLEDRMGVSGMGVVDPYAHTGTGIVPTLPRQQKAQSQQNVCATPSLDRHHMIKMNSHPTSGREQERSTGMTSHVSGGVGWSGEVPGAGVVMGTGTLGGHSARRMAFAAKRQNTIEQLHFIPGGGGGGGGGGGSAGSAGGSQGIRTGSKNEVTV</sequence>
<dbReference type="CTD" id="101883130"/>
<dbReference type="OrthoDB" id="8874750at2759"/>
<dbReference type="InterPro" id="IPR053891">
    <property type="entry name" value="Shisa_N"/>
</dbReference>
<reference evidence="8" key="3">
    <citation type="submission" date="2025-08" db="UniProtKB">
        <authorList>
            <consortium name="Ensembl"/>
        </authorList>
    </citation>
    <scope>IDENTIFICATION</scope>
    <source>
        <strain evidence="8">JP 163 A</strain>
    </source>
</reference>